<feature type="transmembrane region" description="Helical" evidence="1">
    <location>
        <begin position="213"/>
        <end position="233"/>
    </location>
</feature>
<feature type="transmembrane region" description="Helical" evidence="1">
    <location>
        <begin position="133"/>
        <end position="152"/>
    </location>
</feature>
<sequence length="415" mass="43120">MTAIGALIGLLISVYLIIKKIHPTYSLIAGAIIGGLLGGLPLTETVKVMTDGVKDITPAIIRILTAGVLSGILVKTGAAATISNAIIHKLGEKHVFFALALATMLLCAVGVFIDVAVITVAPIALSIGKRLGLSPSVLLIAMIGGGKCGNIISPNPNTIIAAENFRADLSSVMFSNIIPALLGLLFTVYVVVRLIPKKFVNIRNEQEASDDQSLPSLASSLVAPVVTILLLALRSLLGITIDPLLALPVGGLCGIICMKQWKNILISMEFGLQKMSTVAILLIGTGTIAGVIKNSTLKDWILQLLSQAHFNEVTIAPISGALMSAATASTTAGATLASASFADTIMAVGISAAWGAAMINSGATVLDHLPHGSFFHATGGVCELSFRERMKLVPYETLIGAVLAAFSTLMCLMNF</sequence>
<dbReference type="RefSeq" id="WP_353331785.1">
    <property type="nucleotide sequence ID" value="NZ_AP028055.1"/>
</dbReference>
<feature type="transmembrane region" description="Helical" evidence="1">
    <location>
        <begin position="26"/>
        <end position="43"/>
    </location>
</feature>
<keyword evidence="3" id="KW-1185">Reference proteome</keyword>
<keyword evidence="1" id="KW-0812">Transmembrane</keyword>
<proteinExistence type="predicted"/>
<organism evidence="2 3">
    <name type="scientific">Bacteroides sedimenti</name>
    <dbReference type="NCBI Taxonomy" id="2136147"/>
    <lineage>
        <taxon>Bacteria</taxon>
        <taxon>Pseudomonadati</taxon>
        <taxon>Bacteroidota</taxon>
        <taxon>Bacteroidia</taxon>
        <taxon>Bacteroidales</taxon>
        <taxon>Bacteroidaceae</taxon>
        <taxon>Bacteroides</taxon>
    </lineage>
</organism>
<feature type="transmembrane region" description="Helical" evidence="1">
    <location>
        <begin position="63"/>
        <end position="83"/>
    </location>
</feature>
<keyword evidence="1" id="KW-0472">Membrane</keyword>
<accession>A0ABM8IJM5</accession>
<dbReference type="Proteomes" id="UP001496674">
    <property type="component" value="Chromosome"/>
</dbReference>
<gene>
    <name evidence="2" type="ORF">BSYN_27010</name>
</gene>
<feature type="transmembrane region" description="Helical" evidence="1">
    <location>
        <begin position="239"/>
        <end position="258"/>
    </location>
</feature>
<feature type="transmembrane region" description="Helical" evidence="1">
    <location>
        <begin position="270"/>
        <end position="292"/>
    </location>
</feature>
<dbReference type="PANTHER" id="PTHR30354">
    <property type="entry name" value="GNT FAMILY GLUCONATE TRANSPORTER"/>
    <property type="match status" value="1"/>
</dbReference>
<keyword evidence="1" id="KW-1133">Transmembrane helix</keyword>
<name>A0ABM8IJM5_9BACE</name>
<reference evidence="2 3" key="1">
    <citation type="submission" date="2023-04" db="EMBL/GenBank/DDBJ databases">
        <title>Draft genome sequence of acteroides sedimenti strain YN3PY1.</title>
        <authorList>
            <person name="Yoshida N."/>
        </authorList>
    </citation>
    <scope>NUCLEOTIDE SEQUENCE [LARGE SCALE GENOMIC DNA]</scope>
    <source>
        <strain evidence="2 3">YN3PY1</strain>
    </source>
</reference>
<dbReference type="EMBL" id="AP028055">
    <property type="protein sequence ID" value="BEH00437.1"/>
    <property type="molecule type" value="Genomic_DNA"/>
</dbReference>
<dbReference type="InterPro" id="IPR003474">
    <property type="entry name" value="Glcn_transporter"/>
</dbReference>
<feature type="transmembrane region" description="Helical" evidence="1">
    <location>
        <begin position="172"/>
        <end position="192"/>
    </location>
</feature>
<dbReference type="PANTHER" id="PTHR30354:SF23">
    <property type="entry name" value="GNTP FAMILY PERMEASE"/>
    <property type="match status" value="1"/>
</dbReference>
<feature type="transmembrane region" description="Helical" evidence="1">
    <location>
        <begin position="95"/>
        <end position="121"/>
    </location>
</feature>
<evidence type="ECO:0000313" key="3">
    <source>
        <dbReference type="Proteomes" id="UP001496674"/>
    </source>
</evidence>
<dbReference type="Pfam" id="PF02447">
    <property type="entry name" value="GntP_permease"/>
    <property type="match status" value="1"/>
</dbReference>
<evidence type="ECO:0000313" key="2">
    <source>
        <dbReference type="EMBL" id="BEH00437.1"/>
    </source>
</evidence>
<protein>
    <submittedName>
        <fullName evidence="2">Gluconate:proton symporter</fullName>
    </submittedName>
</protein>
<feature type="transmembrane region" description="Helical" evidence="1">
    <location>
        <begin position="393"/>
        <end position="413"/>
    </location>
</feature>
<evidence type="ECO:0000256" key="1">
    <source>
        <dbReference type="SAM" id="Phobius"/>
    </source>
</evidence>